<evidence type="ECO:0000313" key="3">
    <source>
        <dbReference type="Proteomes" id="UP000054279"/>
    </source>
</evidence>
<feature type="non-terminal residue" evidence="2">
    <location>
        <position position="55"/>
    </location>
</feature>
<sequence>MSYDRDVQPAAQMSLWLAVAMALWITVVCLWEFFEVTTCNDHERVESQAGIKDIE</sequence>
<name>A0A0C9U4P5_SPHS4</name>
<reference evidence="2 3" key="1">
    <citation type="submission" date="2014-06" db="EMBL/GenBank/DDBJ databases">
        <title>Evolutionary Origins and Diversification of the Mycorrhizal Mutualists.</title>
        <authorList>
            <consortium name="DOE Joint Genome Institute"/>
            <consortium name="Mycorrhizal Genomics Consortium"/>
            <person name="Kohler A."/>
            <person name="Kuo A."/>
            <person name="Nagy L.G."/>
            <person name="Floudas D."/>
            <person name="Copeland A."/>
            <person name="Barry K.W."/>
            <person name="Cichocki N."/>
            <person name="Veneault-Fourrey C."/>
            <person name="LaButti K."/>
            <person name="Lindquist E.A."/>
            <person name="Lipzen A."/>
            <person name="Lundell T."/>
            <person name="Morin E."/>
            <person name="Murat C."/>
            <person name="Riley R."/>
            <person name="Ohm R."/>
            <person name="Sun H."/>
            <person name="Tunlid A."/>
            <person name="Henrissat B."/>
            <person name="Grigoriev I.V."/>
            <person name="Hibbett D.S."/>
            <person name="Martin F."/>
        </authorList>
    </citation>
    <scope>NUCLEOTIDE SEQUENCE [LARGE SCALE GENOMIC DNA]</scope>
    <source>
        <strain evidence="2 3">SS14</strain>
    </source>
</reference>
<keyword evidence="3" id="KW-1185">Reference proteome</keyword>
<evidence type="ECO:0000313" key="2">
    <source>
        <dbReference type="EMBL" id="KIJ24092.1"/>
    </source>
</evidence>
<protein>
    <submittedName>
        <fullName evidence="2">Uncharacterized protein</fullName>
    </submittedName>
</protein>
<gene>
    <name evidence="2" type="ORF">M422DRAFT_39291</name>
</gene>
<dbReference type="EMBL" id="KN837535">
    <property type="protein sequence ID" value="KIJ24092.1"/>
    <property type="molecule type" value="Genomic_DNA"/>
</dbReference>
<dbReference type="HOGENOM" id="CLU_3038190_0_0_1"/>
<keyword evidence="1" id="KW-0812">Transmembrane</keyword>
<dbReference type="Proteomes" id="UP000054279">
    <property type="component" value="Unassembled WGS sequence"/>
</dbReference>
<proteinExistence type="predicted"/>
<dbReference type="AlphaFoldDB" id="A0A0C9U4P5"/>
<organism evidence="2 3">
    <name type="scientific">Sphaerobolus stellatus (strain SS14)</name>
    <dbReference type="NCBI Taxonomy" id="990650"/>
    <lineage>
        <taxon>Eukaryota</taxon>
        <taxon>Fungi</taxon>
        <taxon>Dikarya</taxon>
        <taxon>Basidiomycota</taxon>
        <taxon>Agaricomycotina</taxon>
        <taxon>Agaricomycetes</taxon>
        <taxon>Phallomycetidae</taxon>
        <taxon>Geastrales</taxon>
        <taxon>Sphaerobolaceae</taxon>
        <taxon>Sphaerobolus</taxon>
    </lineage>
</organism>
<evidence type="ECO:0000256" key="1">
    <source>
        <dbReference type="SAM" id="Phobius"/>
    </source>
</evidence>
<accession>A0A0C9U4P5</accession>
<feature type="transmembrane region" description="Helical" evidence="1">
    <location>
        <begin position="15"/>
        <end position="34"/>
    </location>
</feature>
<keyword evidence="1" id="KW-0472">Membrane</keyword>
<keyword evidence="1" id="KW-1133">Transmembrane helix</keyword>